<dbReference type="Proteomes" id="UP000680045">
    <property type="component" value="Unassembled WGS sequence"/>
</dbReference>
<protein>
    <submittedName>
        <fullName evidence="1">Uncharacterized protein</fullName>
    </submittedName>
</protein>
<gene>
    <name evidence="1" type="ORF">KEH51_14700</name>
</gene>
<evidence type="ECO:0000313" key="1">
    <source>
        <dbReference type="EMBL" id="MBR8645063.1"/>
    </source>
</evidence>
<organism evidence="1 2">
    <name type="scientific">Peribacillus frigoritolerans</name>
    <dbReference type="NCBI Taxonomy" id="450367"/>
    <lineage>
        <taxon>Bacteria</taxon>
        <taxon>Bacillati</taxon>
        <taxon>Bacillota</taxon>
        <taxon>Bacilli</taxon>
        <taxon>Bacillales</taxon>
        <taxon>Bacillaceae</taxon>
        <taxon>Peribacillus</taxon>
    </lineage>
</organism>
<dbReference type="Gene3D" id="2.160.20.10">
    <property type="entry name" value="Single-stranded right-handed beta-helix, Pectin lyase-like"/>
    <property type="match status" value="1"/>
</dbReference>
<sequence length="249" mass="28025">MAAVMFLYHPEIITLVKPFKVKPNVTLNLSKGATLLATRNTNVVQLRLNASIKGGKINTYYAEKFDSSVIYLDGKDHFSIKNHSSAITDIQIIRKHDGDGIAVEFNSENDEDSISWVSASNLNISGFEKGIYLKTTQVSESELAWVNGNTFDQVHISDCEYGIYLDGHTSIPYEVAGNSFTNVQIQISERTLFGIFVKGNRNYFQVTLWDNKNKEAVKFDIDSYRNKLESNIKPDGLINLGKENSISYY</sequence>
<dbReference type="InterPro" id="IPR011050">
    <property type="entry name" value="Pectin_lyase_fold/virulence"/>
</dbReference>
<dbReference type="InterPro" id="IPR012334">
    <property type="entry name" value="Pectin_lyas_fold"/>
</dbReference>
<name>A0A941J2T4_9BACI</name>
<accession>A0A941J2T4</accession>
<comment type="caution">
    <text evidence="1">The sequence shown here is derived from an EMBL/GenBank/DDBJ whole genome shotgun (WGS) entry which is preliminary data.</text>
</comment>
<proteinExistence type="predicted"/>
<dbReference type="SUPFAM" id="SSF51126">
    <property type="entry name" value="Pectin lyase-like"/>
    <property type="match status" value="1"/>
</dbReference>
<reference evidence="1" key="1">
    <citation type="submission" date="2021-04" db="EMBL/GenBank/DDBJ databases">
        <title>Whole genome sequencing of Enterococci isolates from hospitalized patients.</title>
        <authorList>
            <person name="Ogoti B.M."/>
            <person name="Onyambu F.G."/>
        </authorList>
    </citation>
    <scope>NUCLEOTIDE SEQUENCE</scope>
    <source>
        <strain evidence="1">242</strain>
    </source>
</reference>
<evidence type="ECO:0000313" key="2">
    <source>
        <dbReference type="Proteomes" id="UP000680045"/>
    </source>
</evidence>
<dbReference type="EMBL" id="JAGTPW010000024">
    <property type="protein sequence ID" value="MBR8645063.1"/>
    <property type="molecule type" value="Genomic_DNA"/>
</dbReference>
<dbReference type="AlphaFoldDB" id="A0A941J2T4"/>